<organism evidence="2 3">
    <name type="scientific">Serratia fonticola</name>
    <dbReference type="NCBI Taxonomy" id="47917"/>
    <lineage>
        <taxon>Bacteria</taxon>
        <taxon>Pseudomonadati</taxon>
        <taxon>Pseudomonadota</taxon>
        <taxon>Gammaproteobacteria</taxon>
        <taxon>Enterobacterales</taxon>
        <taxon>Yersiniaceae</taxon>
        <taxon>Serratia</taxon>
    </lineage>
</organism>
<protein>
    <submittedName>
        <fullName evidence="2">Uncharacterized protein</fullName>
    </submittedName>
</protein>
<reference evidence="2 3" key="1">
    <citation type="submission" date="2023-08" db="EMBL/GenBank/DDBJ databases">
        <title>Complete Genome and Methylome dissection of Serratia fonticola NEB369.</title>
        <authorList>
            <person name="Fomenkov A."/>
            <person name="Roberts R.D."/>
        </authorList>
    </citation>
    <scope>NUCLEOTIDE SEQUENCE [LARGE SCALE GENOMIC DNA]</scope>
    <source>
        <strain evidence="2 3">NEB369</strain>
    </source>
</reference>
<evidence type="ECO:0000313" key="3">
    <source>
        <dbReference type="Proteomes" id="UP001235341"/>
    </source>
</evidence>
<dbReference type="Proteomes" id="UP001235341">
    <property type="component" value="Chromosome"/>
</dbReference>
<dbReference type="EMBL" id="CP133586">
    <property type="protein sequence ID" value="WMT16032.1"/>
    <property type="molecule type" value="Genomic_DNA"/>
</dbReference>
<keyword evidence="3" id="KW-1185">Reference proteome</keyword>
<sequence>MPTVPISQRQTAPEMAPVNNVNLRLPQQGLGEQLAQTGNNYLNVLGQQKQRQDLAFAQNALLQFQQKADDLIYNPQTGLITKQGANAIGQGEALASQLGPMAEDAFNSIPNGPVKEQFRNQFEIAGKPLANRARQYEVGQRQQFEVGQQNGMLSNLQRQGSDNYDDQEIIGSSLSLGVQQIVSYGRAHGQSDEEIEANWGDFREGLGRGILKARVASGKFQQYLDRNGEPSDLGGVARASESSKYGGQPGTTKGMVSAGNIDLLNRPSVKNDDGSISTVRSISIGTDDGEVLIPTVSDDGKLLSDDEAIALYEKTGKNLGVFDNPDDATAYAESLHKQQENMYVGKPSDPLGLRNNNPGNIEFSDKNPWEGQTGSDGRFAKFETPEHGIRALGKNLLSYNRLHGLDTVGGIITRWAPPKENETDAYIKAICARLGVGANDQIDVTNPRTLAELCAGIIRQENGKEGASNISADQINNGVSAALGITALPSSKRRTGDLAFDMSSPVDQASYLGQMQLMRNQYQSEYRVGLERRVKDAEAAYLMGKEASNPPKLGEFITAYGERNGPMAYEQFRDTQQLGSDIAAVQQLSPTAQQDLLTMREPVPGEGFDAASKRQRILAQAVNTVNKARMADPILYATELSQVDPVNIGNPAAMKSDLVSRASSAVQVSRQYGTPLTIFSKQEAAQLGDMLTNAPSSQSIAYLDSMRQGLGTGAEYSAAMQQISNHAPSAAVAGAIMGKSSNVVAKSGWGWGLVSDTMVSPDVAAKTIIEGANARKGIKTNINGVVNETKGIPMPKDTDLRPDFVDAVGNAFAGDAAGAEQALEVAKDYYAGLMARKGTFSGEYDKNAWTQAINVATGGVYDYNGMGDIFLPWGMSESQFDQEVDKAWKEQIVDAGIKASPGQYGLQSLGDGQYLIKNGGAYLPGKDGNPFVLRLNNERVRFGHGGIPE</sequence>
<accession>A0ABY9PRG3</accession>
<feature type="region of interest" description="Disordered" evidence="1">
    <location>
        <begin position="226"/>
        <end position="258"/>
    </location>
</feature>
<evidence type="ECO:0000313" key="2">
    <source>
        <dbReference type="EMBL" id="WMT16032.1"/>
    </source>
</evidence>
<evidence type="ECO:0000256" key="1">
    <source>
        <dbReference type="SAM" id="MobiDB-lite"/>
    </source>
</evidence>
<gene>
    <name evidence="2" type="ORF">RFB13_06805</name>
</gene>
<name>A0ABY9PRG3_SERFO</name>
<proteinExistence type="predicted"/>
<dbReference type="RefSeq" id="WP_309206131.1">
    <property type="nucleotide sequence ID" value="NZ_CP133586.1"/>
</dbReference>